<dbReference type="CDD" id="cd06171">
    <property type="entry name" value="Sigma70_r4"/>
    <property type="match status" value="1"/>
</dbReference>
<dbReference type="InterPro" id="IPR014284">
    <property type="entry name" value="RNA_pol_sigma-70_dom"/>
</dbReference>
<dbReference type="Pfam" id="PF04545">
    <property type="entry name" value="Sigma70_r4"/>
    <property type="match status" value="1"/>
</dbReference>
<dbReference type="AlphaFoldDB" id="A0AAX3X3W3"/>
<dbReference type="SUPFAM" id="SSF88946">
    <property type="entry name" value="Sigma2 domain of RNA polymerase sigma factors"/>
    <property type="match status" value="1"/>
</dbReference>
<organism evidence="8 9">
    <name type="scientific">Lysinibacillus pakistanensis</name>
    <dbReference type="NCBI Taxonomy" id="759811"/>
    <lineage>
        <taxon>Bacteria</taxon>
        <taxon>Bacillati</taxon>
        <taxon>Bacillota</taxon>
        <taxon>Bacilli</taxon>
        <taxon>Bacillales</taxon>
        <taxon>Bacillaceae</taxon>
        <taxon>Lysinibacillus</taxon>
    </lineage>
</organism>
<evidence type="ECO:0000256" key="3">
    <source>
        <dbReference type="ARBA" id="ARBA00023082"/>
    </source>
</evidence>
<protein>
    <submittedName>
        <fullName evidence="8">Sigma-70 family RNA polymerase sigma factor</fullName>
    </submittedName>
</protein>
<evidence type="ECO:0000259" key="6">
    <source>
        <dbReference type="Pfam" id="PF04542"/>
    </source>
</evidence>
<accession>A0AAX3X3W3</accession>
<dbReference type="PANTHER" id="PTHR43133:SF60">
    <property type="entry name" value="RNA POLYMERASE SIGMA FACTOR SIGV"/>
    <property type="match status" value="1"/>
</dbReference>
<dbReference type="GO" id="GO:0016987">
    <property type="term" value="F:sigma factor activity"/>
    <property type="evidence" value="ECO:0007669"/>
    <property type="project" value="UniProtKB-KW"/>
</dbReference>
<dbReference type="InterPro" id="IPR013325">
    <property type="entry name" value="RNA_pol_sigma_r2"/>
</dbReference>
<dbReference type="GO" id="GO:0006352">
    <property type="term" value="P:DNA-templated transcription initiation"/>
    <property type="evidence" value="ECO:0007669"/>
    <property type="project" value="InterPro"/>
</dbReference>
<dbReference type="InterPro" id="IPR013324">
    <property type="entry name" value="RNA_pol_sigma_r3/r4-like"/>
</dbReference>
<dbReference type="EMBL" id="CP126101">
    <property type="protein sequence ID" value="WHY53407.1"/>
    <property type="molecule type" value="Genomic_DNA"/>
</dbReference>
<evidence type="ECO:0000259" key="7">
    <source>
        <dbReference type="Pfam" id="PF04545"/>
    </source>
</evidence>
<dbReference type="InterPro" id="IPR007630">
    <property type="entry name" value="RNA_pol_sigma70_r4"/>
</dbReference>
<reference evidence="8" key="1">
    <citation type="submission" date="2023-05" db="EMBL/GenBank/DDBJ databases">
        <title>Comparative genomics of Bacillaceae isolates and their secondary metabolite potential.</title>
        <authorList>
            <person name="Song L."/>
            <person name="Nielsen L.J."/>
            <person name="Mohite O."/>
            <person name="Xu X."/>
            <person name="Weber T."/>
            <person name="Kovacs A.T."/>
        </authorList>
    </citation>
    <scope>NUCLEOTIDE SEQUENCE</scope>
    <source>
        <strain evidence="8">LY1</strain>
    </source>
</reference>
<evidence type="ECO:0000256" key="1">
    <source>
        <dbReference type="ARBA" id="ARBA00010641"/>
    </source>
</evidence>
<dbReference type="Gene3D" id="1.10.10.10">
    <property type="entry name" value="Winged helix-like DNA-binding domain superfamily/Winged helix DNA-binding domain"/>
    <property type="match status" value="1"/>
</dbReference>
<dbReference type="Proteomes" id="UP001178322">
    <property type="component" value="Chromosome"/>
</dbReference>
<proteinExistence type="inferred from homology"/>
<evidence type="ECO:0000256" key="4">
    <source>
        <dbReference type="ARBA" id="ARBA00023125"/>
    </source>
</evidence>
<dbReference type="InterPro" id="IPR007627">
    <property type="entry name" value="RNA_pol_sigma70_r2"/>
</dbReference>
<evidence type="ECO:0000256" key="2">
    <source>
        <dbReference type="ARBA" id="ARBA00023015"/>
    </source>
</evidence>
<dbReference type="RefSeq" id="WP_283871750.1">
    <property type="nucleotide sequence ID" value="NZ_CP126101.1"/>
</dbReference>
<dbReference type="GO" id="GO:0003677">
    <property type="term" value="F:DNA binding"/>
    <property type="evidence" value="ECO:0007669"/>
    <property type="project" value="UniProtKB-KW"/>
</dbReference>
<keyword evidence="5" id="KW-0804">Transcription</keyword>
<dbReference type="SUPFAM" id="SSF88659">
    <property type="entry name" value="Sigma3 and sigma4 domains of RNA polymerase sigma factors"/>
    <property type="match status" value="1"/>
</dbReference>
<gene>
    <name evidence="8" type="ORF">QNH24_09290</name>
</gene>
<dbReference type="InterPro" id="IPR039425">
    <property type="entry name" value="RNA_pol_sigma-70-like"/>
</dbReference>
<dbReference type="Pfam" id="PF04542">
    <property type="entry name" value="Sigma70_r2"/>
    <property type="match status" value="1"/>
</dbReference>
<dbReference type="InterPro" id="IPR036388">
    <property type="entry name" value="WH-like_DNA-bd_sf"/>
</dbReference>
<dbReference type="Gene3D" id="1.10.1740.10">
    <property type="match status" value="1"/>
</dbReference>
<comment type="similarity">
    <text evidence="1">Belongs to the sigma-70 factor family. ECF subfamily.</text>
</comment>
<name>A0AAX3X3W3_9BACI</name>
<evidence type="ECO:0000313" key="8">
    <source>
        <dbReference type="EMBL" id="WHY53407.1"/>
    </source>
</evidence>
<evidence type="ECO:0000256" key="5">
    <source>
        <dbReference type="ARBA" id="ARBA00023163"/>
    </source>
</evidence>
<keyword evidence="4" id="KW-0238">DNA-binding</keyword>
<dbReference type="PANTHER" id="PTHR43133">
    <property type="entry name" value="RNA POLYMERASE ECF-TYPE SIGMA FACTO"/>
    <property type="match status" value="1"/>
</dbReference>
<feature type="domain" description="RNA polymerase sigma-70 region 2" evidence="6">
    <location>
        <begin position="20"/>
        <end position="86"/>
    </location>
</feature>
<keyword evidence="3" id="KW-0731">Sigma factor</keyword>
<evidence type="ECO:0000313" key="9">
    <source>
        <dbReference type="Proteomes" id="UP001178322"/>
    </source>
</evidence>
<dbReference type="NCBIfam" id="TIGR02937">
    <property type="entry name" value="sigma70-ECF"/>
    <property type="match status" value="1"/>
</dbReference>
<feature type="domain" description="RNA polymerase sigma-70 region 4" evidence="7">
    <location>
        <begin position="117"/>
        <end position="164"/>
    </location>
</feature>
<sequence length="172" mass="20255">MQEILIQRAKKGDAEAFAQLFSQFEIDLYKMAYVYVGNEVDALDVVQEVAYRSFKYIHSLQSSFHIKTWLIRIAINCATDLLKKRGQFLPYEMEELEQGEEPHEELLQKWVMEDIITRLSKEEKDVILLRFYNDYTLLQVSQALQLKLGTTKTILYRALKKLKQALEQEGQE</sequence>
<keyword evidence="2" id="KW-0805">Transcription regulation</keyword>